<feature type="region of interest" description="Disordered" evidence="1">
    <location>
        <begin position="3135"/>
        <end position="3154"/>
    </location>
</feature>
<feature type="region of interest" description="Disordered" evidence="1">
    <location>
        <begin position="216"/>
        <end position="247"/>
    </location>
</feature>
<feature type="region of interest" description="Disordered" evidence="1">
    <location>
        <begin position="2068"/>
        <end position="2087"/>
    </location>
</feature>
<evidence type="ECO:0000256" key="1">
    <source>
        <dbReference type="SAM" id="MobiDB-lite"/>
    </source>
</evidence>
<feature type="compositionally biased region" description="Polar residues" evidence="1">
    <location>
        <begin position="89"/>
        <end position="107"/>
    </location>
</feature>
<sequence>MQYNKNKFNKIKDKKVLHKVKRQWVTISLSMLAMLGAAGVAIYDPNYAHADTTNTTNSKINTVQEEHGSNEDASSSVHQDQSQSDTNEQKQNNTSVNNEKNNIQQPKTDVHIKDNQKTQVQNNNQSSQQAGHTNKFQSVNSRMVTTPQINESEQKGFDSGLNGNNDPTNDNSSYKDGYNLYNKYQQSISDGVNNRNNSQASDANSDQYYNAAKSGYNDAQNQYNTDTENQGTSYDGYSNYSGNTDDSSHAWNDTRKYNNDNISKLDSYKNSSINLKDNGQVVIESNVSKEKLNQYYNPILQDVYKYGSNYFFANQATKDAKSGKWQGTNYDHGTYNSNTQLTSTKDFYDSFINNDSGNYNNDPYYQSYEGAKQAILNQYDFNGNYIGLKNDINNNNQYYDDSYNNVVQDSQNGIAYANNAKQFNQIITGYNNSTGYTTSAINSSASSSGKLVNDIRLVNDINLADVSTGNSGETGTSPVLNTNITLNGQNHLADFRGFSYSFNNSSSSSSVSVKNFKTLYGQNYWGPISSSKGVINFDNINYVGPQMLQSTNNDVYISGNVNDFQDFPTNIGANSFSEYVSPFSNGEVGTDGDNQQGLYVNNLTLAPNANFFSATSAGTGGPNIELEGNLTLGNKAHMNLLARNSGGDGNSNNASIGLSSNAKLSIANSSQLNIVLDTVSGSSQYANAISANNSTVSIDGGQLNVSDNGSSYDSSELLSFGNSTLDITNNGSLNLRVKNMNSGSDGNSGLLDASGSTINIANGQMLIDASDASNSGNGSNSFYLINGNVNVINPGNDGVVLKKNNNIKYLYSGSTLNSETSSVNNNLYYKYQLNSDNTVNYIDASGNRNPSNYSINSDQSNTLGIYQAPGVYVVGPVSGSYDATNHTATMTGLLKVTEKDVLKSDDGIYFHGYTSNQNNSNNTNQKGYDDYSGYDNRLDPRDADANGFIKFTETIKNVNNKPDTIGANVKYGIQGLNIVVNGDNYDTQTINAQNYTPDNQNHMVASNKPVQLSTNNNSDITNAINAALNDVDNPNNLQKNIDKYNKDTNKYTDNYDSTIKGYKAYDPNSQVTNPDAYKKANGYTDAYDNGTGDAFAKGYQQAQQDALINGEKSGANDYVNGISEDTTAHHSGSYYDKGYQSAKTGYLNGLTTNATNQANRNSSTSTIGYDIGNNAGTKEYSNYINAENNPNTASTQSTIEGVSDAIQAVNNAMNNHDGNADAVNNLPENSDSNLKYQAAYNAALSSAKASNNSGISDVINGNQPDTTNNMATANADIYNHAYKDAQKGFQEGLSDNSLSTSQMTPDEKAAFDKSSQYQSGFQTAFKDYPNAQQNNESIAGYNDAIKGMQAAENNSDQSSDLSGIDLTIYNAAKAQRQGQLAAIKAAQNSNQNNNGAAINGIDTSNSDAKNSSSATSYVDGYNSVKDGYNDGLANKLQNNQSSNDAYTSGYNQGNAIGQTARGAKDYLAGQQANAHPVNKDNYDQGYNNAKAGYVNGMTGQQTTGHNVNTHSTEYINAQTQGKNAKVDYNEAEQESDSSKYNGNKQGTYSGVTDAINAVKNAEGNQQKIASPNGNAAYNLAYNQAVQDAQAHDGANDFVQGKAKQTSLTPANQSVYDKAYADAKGGYNEALDGQPTQNDSENQNETTGFNAGKNAESSYDEAIKAYENASDKSSVSDVNNQVAKPDAYKDTIDALKAADTNTVDTNNNKPTYVVTSSQELGLQKALSVLNTTPLPNNPSDDGSQYADSSSAQDKASFEKTYQNVIDGYKAGYENPDASSNPNSGLNQYAYSEGLAAGKQAIGAYDYLNSKDTSNQNADYQTGVKNAQTGYNDGITDTKTSGADINSPEYQEGKNVGANAKSDYNKAEQEANPSADQSNYNNNKKGTYSGVADAINAMKNAKGNSALVLPPNGDAAYNLAYNQAVKEAQHYNGADDFINGNNKPTNLTPANQSVYDAAYAEAQTGYNEALNDPTTSSSTMNANELEGFNAGLKAEKSYNAAIKAYDAATNKSDVSDQTNQSGIDADSYKNTIDALKAADINQTDIHNHNPIYVVANSQELGRQKALDIINQSPRPTNPSDDGSQDADNSIAQDKGEFEKAYQNVIDGYNAGVTNNPDIKENGNDNLNKDSFNAGQAAGNQVRGANDYLSGKDTTKDNNNDYQTGVHNAQTGYNDGITDKTTPDADTNSPEYKIGQKDGKNDQNNYNNGITQALNTYAPKQNDGNAQTLNHGAEQDAYNGAAAAIQAVKNADGNNDNIKPVNGQSPAYLKAYNDTLNKAEADAKAGQNNFLNGQNKNNGTDALSGVAVDAYDHTQAGFQSALNGGSEPADDINEKAGFDQAKAIKQGYNQAVTDYNQGNKDPNAHSDMAGYQETMNGLIDGAKDTPTDNQPANNKSLYEAARAQSMGTKNGITDAVDNNADANAKTPNGVNDAIYQKAYQAAKAGYNNQKDAKSSDVIYNNAYEQGAQQKGANDYVTGKANDDTANEDNLSSNDEYIRNHAQGVKDAKDAYNGQLNNHSNASITGENAATNANAGYTDAQNDHQPVANAPQAEKDAYWGAQSGANTGKQQPADINSASRAYQNAKARAENAATSGAEQYLNDKFNNHKLEPTGNDSLYNQGYNNQKAYDNGFSNPNGQTPSYNNQGQIDAYNDGKNDGAKTSSYNAAANGDKQDNDASYKGAQQGFADAQNGDALNPSNNMSYNNPKDILKYQSAYAKAYGEASNEMSQGARQYGSDANTDNPNVPSAKSNSGVTNQDTKSFNQGYNNQRAYEDGLNNPTNHSNSYANNSPEQKAYQAGRAASQAVANASQDAADGANRTQANQNAQDTYDGSKAGYADGADGSQYTSNLDKTPDYQMAYNNAYNNMQKDRKAGANGFFNQNANDFNDLNKINQAKPDASHNDNNMDNRAYNNGFAEQQGYAAGLINKSANNPYAADADKGPTSRYAAYAKGLTDSKAGYEAAQNESDPDNNKMPANIVDEPSKEAYQAAVAAYQDVKKGLKPTDNTAKSDSYQMAYNMAYNTDQAAKVQGENSFINPSTNNNDNKLSKAAGTLYQQGNVDAQNGYNSIMNPSQAPINGGSDNNSAEYQAGMNLAKNILSGVQAAAKGDKSAPSADQNVVNGFNTANEAIKNAVNDAKNGKNQANGKLNPSAIQVPSDISPADQKAYIDVYQGAYNGYNNGLNGGSQNPTASQDSNYNDMAYKAAYDNAFKQGQNDIPAPASPAPKVDDSAAGKKAGQKAFINGIPLNIHKIDLSGKSQSFIKAFKQAYDQTQRGFNAAVKGHKDESKNPSYKAGYQAAKDYQKGLHDAKRGKKLAKNSNDAYRIGYEAFKNGRSGRKINMKLLGKLDASYRKAYQRDFNIGHKDYVDETNKATRAGEKRAASNNHLPSFKHESKAYKEDYMKGFNEEVRKNLPHYVYNLRKIYSHSKAALTRKTRVKKYNKTPRYDRHVFRVQGYKITPSGQVVYKVKGLGWINANDKSVANVYYRRHDTKKPIQKVRVIKPEGTYIYNSKHFDAKHAVRKVQKGETVKVQRIEKLGGITRFYIGDGKYISSNKTIVEHLR</sequence>
<dbReference type="Proteomes" id="UP000784700">
    <property type="component" value="Unassembled WGS sequence"/>
</dbReference>
<evidence type="ECO:0000313" key="4">
    <source>
        <dbReference type="Proteomes" id="UP000784700"/>
    </source>
</evidence>
<feature type="compositionally biased region" description="Polar residues" evidence="1">
    <location>
        <begin position="2559"/>
        <end position="2578"/>
    </location>
</feature>
<protein>
    <recommendedName>
        <fullName evidence="5">DUF5776 domain-containing protein</fullName>
    </recommendedName>
</protein>
<proteinExistence type="predicted"/>
<feature type="compositionally biased region" description="Polar residues" evidence="1">
    <location>
        <begin position="2157"/>
        <end position="2170"/>
    </location>
</feature>
<feature type="region of interest" description="Disordered" evidence="1">
    <location>
        <begin position="2110"/>
        <end position="2185"/>
    </location>
</feature>
<feature type="transmembrane region" description="Helical" evidence="2">
    <location>
        <begin position="24"/>
        <end position="43"/>
    </location>
</feature>
<comment type="caution">
    <text evidence="3">The sequence shown here is derived from an EMBL/GenBank/DDBJ whole genome shotgun (WGS) entry which is preliminary data.</text>
</comment>
<feature type="compositionally biased region" description="Polar residues" evidence="1">
    <location>
        <begin position="3137"/>
        <end position="3151"/>
    </location>
</feature>
<organism evidence="3 4">
    <name type="scientific">Apilactobacillus micheneri</name>
    <dbReference type="NCBI Taxonomy" id="1899430"/>
    <lineage>
        <taxon>Bacteria</taxon>
        <taxon>Bacillati</taxon>
        <taxon>Bacillota</taxon>
        <taxon>Bacilli</taxon>
        <taxon>Lactobacillales</taxon>
        <taxon>Lactobacillaceae</taxon>
        <taxon>Apilactobacillus</taxon>
    </lineage>
</organism>
<feature type="compositionally biased region" description="Low complexity" evidence="1">
    <location>
        <begin position="117"/>
        <end position="129"/>
    </location>
</feature>
<feature type="compositionally biased region" description="Polar residues" evidence="1">
    <location>
        <begin position="217"/>
        <end position="245"/>
    </location>
</feature>
<feature type="compositionally biased region" description="Polar residues" evidence="1">
    <location>
        <begin position="1401"/>
        <end position="1415"/>
    </location>
</feature>
<gene>
    <name evidence="3" type="ORF">DY130_04750</name>
</gene>
<dbReference type="EMBL" id="QUBG01000004">
    <property type="protein sequence ID" value="TPR43744.1"/>
    <property type="molecule type" value="Genomic_DNA"/>
</dbReference>
<keyword evidence="2" id="KW-1133">Transmembrane helix</keyword>
<feature type="region of interest" description="Disordered" evidence="1">
    <location>
        <begin position="153"/>
        <end position="178"/>
    </location>
</feature>
<reference evidence="3" key="1">
    <citation type="submission" date="2018-08" db="EMBL/GenBank/DDBJ databases">
        <title>Comparative genomics of wild bee and flower associated Lactobacillus reveals potential adaptation to the bee host.</title>
        <authorList>
            <person name="Vuong H.Q."/>
            <person name="Mcfrederick Q.S."/>
        </authorList>
    </citation>
    <scope>NUCLEOTIDE SEQUENCE</scope>
    <source>
        <strain evidence="3">HV_63</strain>
    </source>
</reference>
<feature type="compositionally biased region" description="Low complexity" evidence="1">
    <location>
        <begin position="72"/>
        <end position="85"/>
    </location>
</feature>
<feature type="region of interest" description="Disordered" evidence="1">
    <location>
        <begin position="2466"/>
        <end position="2489"/>
    </location>
</feature>
<evidence type="ECO:0000256" key="2">
    <source>
        <dbReference type="SAM" id="Phobius"/>
    </source>
</evidence>
<feature type="compositionally biased region" description="Polar residues" evidence="1">
    <location>
        <begin position="1633"/>
        <end position="1648"/>
    </location>
</feature>
<keyword evidence="2" id="KW-0812">Transmembrane</keyword>
<evidence type="ECO:0008006" key="5">
    <source>
        <dbReference type="Google" id="ProtNLM"/>
    </source>
</evidence>
<feature type="compositionally biased region" description="Polar residues" evidence="1">
    <location>
        <begin position="130"/>
        <end position="139"/>
    </location>
</feature>
<evidence type="ECO:0000313" key="3">
    <source>
        <dbReference type="EMBL" id="TPR43744.1"/>
    </source>
</evidence>
<feature type="compositionally biased region" description="Polar residues" evidence="1">
    <location>
        <begin position="2121"/>
        <end position="2131"/>
    </location>
</feature>
<feature type="region of interest" description="Disordered" evidence="1">
    <location>
        <begin position="1396"/>
        <end position="1415"/>
    </location>
</feature>
<feature type="region of interest" description="Disordered" evidence="1">
    <location>
        <begin position="1625"/>
        <end position="1653"/>
    </location>
</feature>
<feature type="region of interest" description="Disordered" evidence="1">
    <location>
        <begin position="1729"/>
        <end position="1755"/>
    </location>
</feature>
<feature type="compositionally biased region" description="Polar residues" evidence="1">
    <location>
        <begin position="2774"/>
        <end position="2789"/>
    </location>
</feature>
<feature type="compositionally biased region" description="Polar residues" evidence="1">
    <location>
        <begin position="161"/>
        <end position="174"/>
    </location>
</feature>
<keyword evidence="2" id="KW-0472">Membrane</keyword>
<feature type="region of interest" description="Disordered" evidence="1">
    <location>
        <begin position="2602"/>
        <end position="2676"/>
    </location>
</feature>
<name>A0A9Q8ILQ9_9LACO</name>
<feature type="region of interest" description="Disordered" evidence="1">
    <location>
        <begin position="2558"/>
        <end position="2578"/>
    </location>
</feature>
<accession>A0A9Q8ILQ9</accession>
<dbReference type="RefSeq" id="WP_140936275.1">
    <property type="nucleotide sequence ID" value="NZ_QUBF01000004.1"/>
</dbReference>
<feature type="compositionally biased region" description="Polar residues" evidence="1">
    <location>
        <begin position="2815"/>
        <end position="2827"/>
    </location>
</feature>
<feature type="compositionally biased region" description="Polar residues" evidence="1">
    <location>
        <begin position="2724"/>
        <end position="2767"/>
    </location>
</feature>
<feature type="compositionally biased region" description="Polar residues" evidence="1">
    <location>
        <begin position="1869"/>
        <end position="1883"/>
    </location>
</feature>
<feature type="compositionally biased region" description="Polar residues" evidence="1">
    <location>
        <begin position="2610"/>
        <end position="2644"/>
    </location>
</feature>
<feature type="region of interest" description="Disordered" evidence="1">
    <location>
        <begin position="64"/>
        <end position="139"/>
    </location>
</feature>
<feature type="region of interest" description="Disordered" evidence="1">
    <location>
        <begin position="2724"/>
        <end position="2834"/>
    </location>
</feature>
<feature type="region of interest" description="Disordered" evidence="1">
    <location>
        <begin position="1834"/>
        <end position="1883"/>
    </location>
</feature>